<evidence type="ECO:0000259" key="5">
    <source>
        <dbReference type="PROSITE" id="PS50045"/>
    </source>
</evidence>
<evidence type="ECO:0000313" key="8">
    <source>
        <dbReference type="Proteomes" id="UP000198945"/>
    </source>
</evidence>
<dbReference type="PROSITE" id="PS50045">
    <property type="entry name" value="SIGMA54_INTERACT_4"/>
    <property type="match status" value="1"/>
</dbReference>
<name>A0A1G6JY57_9FIRM</name>
<dbReference type="Gene3D" id="3.30.450.20">
    <property type="entry name" value="PAS domain"/>
    <property type="match status" value="1"/>
</dbReference>
<dbReference type="AlphaFoldDB" id="A0A1G6JY57"/>
<dbReference type="CDD" id="cd00009">
    <property type="entry name" value="AAA"/>
    <property type="match status" value="1"/>
</dbReference>
<gene>
    <name evidence="6" type="ORF">SAMN04488597_103166</name>
    <name evidence="7" type="ORF">SAMN04515654_13116</name>
</gene>
<dbReference type="Pfam" id="PF08448">
    <property type="entry name" value="PAS_4"/>
    <property type="match status" value="1"/>
</dbReference>
<protein>
    <submittedName>
        <fullName evidence="6">PAS fold-containing protein</fullName>
    </submittedName>
</protein>
<dbReference type="Gene3D" id="3.40.50.300">
    <property type="entry name" value="P-loop containing nucleotide triphosphate hydrolases"/>
    <property type="match status" value="1"/>
</dbReference>
<dbReference type="InterPro" id="IPR035965">
    <property type="entry name" value="PAS-like_dom_sf"/>
</dbReference>
<dbReference type="InterPro" id="IPR025943">
    <property type="entry name" value="Sigma_54_int_dom_ATP-bd_2"/>
</dbReference>
<dbReference type="Gene3D" id="1.10.8.60">
    <property type="match status" value="1"/>
</dbReference>
<dbReference type="EMBL" id="FNEH01000031">
    <property type="protein sequence ID" value="SDJ16411.1"/>
    <property type="molecule type" value="Genomic_DNA"/>
</dbReference>
<evidence type="ECO:0000256" key="1">
    <source>
        <dbReference type="ARBA" id="ARBA00022741"/>
    </source>
</evidence>
<dbReference type="InterPro" id="IPR009057">
    <property type="entry name" value="Homeodomain-like_sf"/>
</dbReference>
<organism evidence="6 9">
    <name type="scientific">Halanaerobium congolense</name>
    <dbReference type="NCBI Taxonomy" id="54121"/>
    <lineage>
        <taxon>Bacteria</taxon>
        <taxon>Bacillati</taxon>
        <taxon>Bacillota</taxon>
        <taxon>Clostridia</taxon>
        <taxon>Halanaerobiales</taxon>
        <taxon>Halanaerobiaceae</taxon>
        <taxon>Halanaerobium</taxon>
    </lineage>
</organism>
<dbReference type="GO" id="GO:0043565">
    <property type="term" value="F:sequence-specific DNA binding"/>
    <property type="evidence" value="ECO:0007669"/>
    <property type="project" value="InterPro"/>
</dbReference>
<reference evidence="7 8" key="2">
    <citation type="submission" date="2016-10" db="EMBL/GenBank/DDBJ databases">
        <authorList>
            <person name="de Groot N.N."/>
        </authorList>
    </citation>
    <scope>NUCLEOTIDE SEQUENCE [LARGE SCALE GENOMIC DNA]</scope>
    <source>
        <strain evidence="7 8">WG7</strain>
    </source>
</reference>
<dbReference type="Proteomes" id="UP000198945">
    <property type="component" value="Unassembled WGS sequence"/>
</dbReference>
<dbReference type="EMBL" id="FMYT01000003">
    <property type="protein sequence ID" value="SDC23633.1"/>
    <property type="molecule type" value="Genomic_DNA"/>
</dbReference>
<dbReference type="SUPFAM" id="SSF46689">
    <property type="entry name" value="Homeodomain-like"/>
    <property type="match status" value="1"/>
</dbReference>
<dbReference type="Pfam" id="PF00158">
    <property type="entry name" value="Sigma54_activat"/>
    <property type="match status" value="1"/>
</dbReference>
<proteinExistence type="predicted"/>
<evidence type="ECO:0000256" key="2">
    <source>
        <dbReference type="ARBA" id="ARBA00022840"/>
    </source>
</evidence>
<dbReference type="GO" id="GO:0006355">
    <property type="term" value="P:regulation of DNA-templated transcription"/>
    <property type="evidence" value="ECO:0007669"/>
    <property type="project" value="InterPro"/>
</dbReference>
<sequence length="460" mass="52266">MSFKNLHHIKRAFKETDVICIIDKNARILYYNNYNDIHNKLGTEEVVGKPFLEVYPWLDWETSTALKVLKTGEAVVNQPQVMQLDDGTEVNSINTAFPLKNEEGILGVVFLSYDINSIVSTAEAESKSKHEHNLGSKYQFSDIITRNAEVMRIIAQLKRAAKYDSNILIYGETGSGKELFVHSIHNASKRASKPFISQNCAAIPKNLMESLFFGTTKGSFTGSEEKKGLFELANGGTIFLDEINSMPLSLQAKLLRVIENGRVRRIGGRKEYKTNVRIIASTNEKMDDLLNTNKIREDLFYRMSVVNVEIPPLRDRKDDIKVLADHFINDFNSKFSKNIEGIDTKVEKIFLKYSWPGNVREFKNCIEAAFINSADESKIRPEDIPKYILKKTGSAKDYKNLEFKAVNKLSLKENTKELEKHLITAALKETGNNISQAAEKLSISRQSLYNKLEKYGFKLP</sequence>
<dbReference type="Pfam" id="PF02954">
    <property type="entry name" value="HTH_8"/>
    <property type="match status" value="1"/>
</dbReference>
<dbReference type="PRINTS" id="PR01590">
    <property type="entry name" value="HTHFIS"/>
</dbReference>
<dbReference type="Proteomes" id="UP000324896">
    <property type="component" value="Unassembled WGS sequence"/>
</dbReference>
<dbReference type="SUPFAM" id="SSF52540">
    <property type="entry name" value="P-loop containing nucleoside triphosphate hydrolases"/>
    <property type="match status" value="1"/>
</dbReference>
<dbReference type="InterPro" id="IPR002197">
    <property type="entry name" value="HTH_Fis"/>
</dbReference>
<evidence type="ECO:0000313" key="7">
    <source>
        <dbReference type="EMBL" id="SDJ16411.1"/>
    </source>
</evidence>
<accession>A0A1G6JY57</accession>
<dbReference type="SMART" id="SM00382">
    <property type="entry name" value="AAA"/>
    <property type="match status" value="1"/>
</dbReference>
<dbReference type="PROSITE" id="PS00676">
    <property type="entry name" value="SIGMA54_INTERACT_2"/>
    <property type="match status" value="1"/>
</dbReference>
<feature type="domain" description="Sigma-54 factor interaction" evidence="5">
    <location>
        <begin position="143"/>
        <end position="371"/>
    </location>
</feature>
<keyword evidence="1" id="KW-0547">Nucleotide-binding</keyword>
<keyword evidence="3" id="KW-0805">Transcription regulation</keyword>
<dbReference type="InterPro" id="IPR058031">
    <property type="entry name" value="AAA_lid_NorR"/>
</dbReference>
<evidence type="ECO:0000313" key="6">
    <source>
        <dbReference type="EMBL" id="SDC23633.1"/>
    </source>
</evidence>
<dbReference type="InterPro" id="IPR003593">
    <property type="entry name" value="AAA+_ATPase"/>
</dbReference>
<dbReference type="InterPro" id="IPR002078">
    <property type="entry name" value="Sigma_54_int"/>
</dbReference>
<dbReference type="FunFam" id="3.40.50.300:FF:000006">
    <property type="entry name" value="DNA-binding transcriptional regulator NtrC"/>
    <property type="match status" value="1"/>
</dbReference>
<dbReference type="PROSITE" id="PS00675">
    <property type="entry name" value="SIGMA54_INTERACT_1"/>
    <property type="match status" value="1"/>
</dbReference>
<dbReference type="Gene3D" id="1.10.10.60">
    <property type="entry name" value="Homeodomain-like"/>
    <property type="match status" value="1"/>
</dbReference>
<reference evidence="6 9" key="1">
    <citation type="submission" date="2016-10" db="EMBL/GenBank/DDBJ databases">
        <authorList>
            <person name="Varghese N."/>
            <person name="Submissions S."/>
        </authorList>
    </citation>
    <scope>NUCLEOTIDE SEQUENCE [LARGE SCALE GENOMIC DNA]</scope>
    <source>
        <strain evidence="6 9">WG10</strain>
    </source>
</reference>
<dbReference type="SUPFAM" id="SSF55785">
    <property type="entry name" value="PYP-like sensor domain (PAS domain)"/>
    <property type="match status" value="1"/>
</dbReference>
<dbReference type="PANTHER" id="PTHR32071">
    <property type="entry name" value="TRANSCRIPTIONAL REGULATORY PROTEIN"/>
    <property type="match status" value="1"/>
</dbReference>
<keyword evidence="4" id="KW-0804">Transcription</keyword>
<keyword evidence="2" id="KW-0067">ATP-binding</keyword>
<evidence type="ECO:0000256" key="4">
    <source>
        <dbReference type="ARBA" id="ARBA00023163"/>
    </source>
</evidence>
<dbReference type="InterPro" id="IPR027417">
    <property type="entry name" value="P-loop_NTPase"/>
</dbReference>
<dbReference type="InterPro" id="IPR025662">
    <property type="entry name" value="Sigma_54_int_dom_ATP-bd_1"/>
</dbReference>
<dbReference type="Pfam" id="PF25601">
    <property type="entry name" value="AAA_lid_14"/>
    <property type="match status" value="1"/>
</dbReference>
<dbReference type="GO" id="GO:0005524">
    <property type="term" value="F:ATP binding"/>
    <property type="evidence" value="ECO:0007669"/>
    <property type="project" value="UniProtKB-KW"/>
</dbReference>
<evidence type="ECO:0000256" key="3">
    <source>
        <dbReference type="ARBA" id="ARBA00023015"/>
    </source>
</evidence>
<dbReference type="PANTHER" id="PTHR32071:SF74">
    <property type="entry name" value="TRANSCRIPTIONAL ACTIVATOR ROCR"/>
    <property type="match status" value="1"/>
</dbReference>
<dbReference type="InterPro" id="IPR013656">
    <property type="entry name" value="PAS_4"/>
</dbReference>
<dbReference type="RefSeq" id="WP_089717514.1">
    <property type="nucleotide sequence ID" value="NZ_FMYT01000003.1"/>
</dbReference>
<evidence type="ECO:0000313" key="9">
    <source>
        <dbReference type="Proteomes" id="UP000324896"/>
    </source>
</evidence>